<keyword evidence="8" id="KW-1185">Reference proteome</keyword>
<dbReference type="EMBL" id="KZ994715">
    <property type="protein sequence ID" value="RKO92257.1"/>
    <property type="molecule type" value="Genomic_DNA"/>
</dbReference>
<dbReference type="AlphaFoldDB" id="A0A4V1IS43"/>
<protein>
    <recommendedName>
        <fullName evidence="6">CCHC-type domain-containing protein</fullName>
    </recommendedName>
</protein>
<dbReference type="GO" id="GO:0008270">
    <property type="term" value="F:zinc ion binding"/>
    <property type="evidence" value="ECO:0007669"/>
    <property type="project" value="UniProtKB-KW"/>
</dbReference>
<keyword evidence="4" id="KW-0862">Zinc</keyword>
<dbReference type="FunFam" id="4.10.60.10:FF:000091">
    <property type="entry name" value="Zinc finger CCHC-type-containing 9"/>
    <property type="match status" value="1"/>
</dbReference>
<organism evidence="7 8">
    <name type="scientific">Blyttiomyces helicus</name>
    <dbReference type="NCBI Taxonomy" id="388810"/>
    <lineage>
        <taxon>Eukaryota</taxon>
        <taxon>Fungi</taxon>
        <taxon>Fungi incertae sedis</taxon>
        <taxon>Chytridiomycota</taxon>
        <taxon>Chytridiomycota incertae sedis</taxon>
        <taxon>Chytridiomycetes</taxon>
        <taxon>Chytridiomycetes incertae sedis</taxon>
        <taxon>Blyttiomyces</taxon>
    </lineage>
</organism>
<feature type="non-terminal residue" evidence="7">
    <location>
        <position position="1"/>
    </location>
</feature>
<keyword evidence="3 5" id="KW-0863">Zinc-finger</keyword>
<dbReference type="SMART" id="SM00343">
    <property type="entry name" value="ZnF_C2HC"/>
    <property type="match status" value="4"/>
</dbReference>
<dbReference type="Pfam" id="PF00098">
    <property type="entry name" value="zf-CCHC"/>
    <property type="match status" value="1"/>
</dbReference>
<proteinExistence type="predicted"/>
<dbReference type="SUPFAM" id="SSF57756">
    <property type="entry name" value="Retrovirus zinc finger-like domains"/>
    <property type="match status" value="2"/>
</dbReference>
<evidence type="ECO:0000313" key="7">
    <source>
        <dbReference type="EMBL" id="RKO92257.1"/>
    </source>
</evidence>
<dbReference type="Proteomes" id="UP000269721">
    <property type="component" value="Unassembled WGS sequence"/>
</dbReference>
<keyword evidence="1" id="KW-0479">Metal-binding</keyword>
<feature type="domain" description="CCHC-type" evidence="6">
    <location>
        <begin position="63"/>
        <end position="78"/>
    </location>
</feature>
<dbReference type="PANTHER" id="PTHR46242:SF1">
    <property type="entry name" value="ZINC FINGER CCHC DOMAIN-CONTAINING PROTEIN 9"/>
    <property type="match status" value="1"/>
</dbReference>
<evidence type="ECO:0000256" key="5">
    <source>
        <dbReference type="PROSITE-ProRule" id="PRU00047"/>
    </source>
</evidence>
<dbReference type="InterPro" id="IPR042246">
    <property type="entry name" value="ZCCHC9"/>
</dbReference>
<evidence type="ECO:0000313" key="8">
    <source>
        <dbReference type="Proteomes" id="UP000269721"/>
    </source>
</evidence>
<evidence type="ECO:0000256" key="4">
    <source>
        <dbReference type="ARBA" id="ARBA00022833"/>
    </source>
</evidence>
<dbReference type="InterPro" id="IPR001878">
    <property type="entry name" value="Znf_CCHC"/>
</dbReference>
<name>A0A4V1IS43_9FUNG</name>
<dbReference type="OrthoDB" id="3863715at2759"/>
<evidence type="ECO:0000256" key="1">
    <source>
        <dbReference type="ARBA" id="ARBA00022723"/>
    </source>
</evidence>
<reference evidence="8" key="1">
    <citation type="journal article" date="2018" name="Nat. Microbiol.">
        <title>Leveraging single-cell genomics to expand the fungal tree of life.</title>
        <authorList>
            <person name="Ahrendt S.R."/>
            <person name="Quandt C.A."/>
            <person name="Ciobanu D."/>
            <person name="Clum A."/>
            <person name="Salamov A."/>
            <person name="Andreopoulos B."/>
            <person name="Cheng J.F."/>
            <person name="Woyke T."/>
            <person name="Pelin A."/>
            <person name="Henrissat B."/>
            <person name="Reynolds N.K."/>
            <person name="Benny G.L."/>
            <person name="Smith M.E."/>
            <person name="James T.Y."/>
            <person name="Grigoriev I.V."/>
        </authorList>
    </citation>
    <scope>NUCLEOTIDE SEQUENCE [LARGE SCALE GENOMIC DNA]</scope>
</reference>
<dbReference type="InterPro" id="IPR036875">
    <property type="entry name" value="Znf_CCHC_sf"/>
</dbReference>
<dbReference type="PANTHER" id="PTHR46242">
    <property type="entry name" value="ZINC FINGER CCHC DOMAIN-CONTAINING PROTEIN 9 ZCCHC9"/>
    <property type="match status" value="1"/>
</dbReference>
<sequence>VCFLCRKTGHSIRFCPTPGATSLEDAPETTVEGICYKCGSGEHRSAQCRKKVHPDNPYPFAQCFVCNQQGHLAGACPQNDKGLYPQGGGCRFCGSVRHLARDCKPAQQGKHLLIRQRFLALTYSYSSRSPLPIKSSS</sequence>
<evidence type="ECO:0000259" key="6">
    <source>
        <dbReference type="PROSITE" id="PS50158"/>
    </source>
</evidence>
<evidence type="ECO:0000256" key="2">
    <source>
        <dbReference type="ARBA" id="ARBA00022737"/>
    </source>
</evidence>
<evidence type="ECO:0000256" key="3">
    <source>
        <dbReference type="ARBA" id="ARBA00022771"/>
    </source>
</evidence>
<dbReference type="Gene3D" id="4.10.60.10">
    <property type="entry name" value="Zinc finger, CCHC-type"/>
    <property type="match status" value="2"/>
</dbReference>
<gene>
    <name evidence="7" type="ORF">BDK51DRAFT_18584</name>
</gene>
<dbReference type="PROSITE" id="PS50158">
    <property type="entry name" value="ZF_CCHC"/>
    <property type="match status" value="1"/>
</dbReference>
<accession>A0A4V1IS43</accession>
<keyword evidence="2" id="KW-0677">Repeat</keyword>
<dbReference type="GO" id="GO:0005730">
    <property type="term" value="C:nucleolus"/>
    <property type="evidence" value="ECO:0007669"/>
    <property type="project" value="TreeGrafter"/>
</dbReference>
<dbReference type="GO" id="GO:0003676">
    <property type="term" value="F:nucleic acid binding"/>
    <property type="evidence" value="ECO:0007669"/>
    <property type="project" value="InterPro"/>
</dbReference>